<dbReference type="Pfam" id="PF00271">
    <property type="entry name" value="Helicase_C"/>
    <property type="match status" value="1"/>
</dbReference>
<keyword evidence="12" id="KW-1185">Reference proteome</keyword>
<dbReference type="PANTHER" id="PTHR14074">
    <property type="entry name" value="HELICASE WITH DEATH DOMAIN-RELATED"/>
    <property type="match status" value="1"/>
</dbReference>
<keyword evidence="4" id="KW-0067">ATP-binding</keyword>
<dbReference type="GO" id="GO:0003676">
    <property type="term" value="F:nucleic acid binding"/>
    <property type="evidence" value="ECO:0007669"/>
    <property type="project" value="InterPro"/>
</dbReference>
<evidence type="ECO:0000259" key="8">
    <source>
        <dbReference type="PROSITE" id="PS51192"/>
    </source>
</evidence>
<accession>A0AAN0IA55</accession>
<dbReference type="Gene3D" id="3.40.50.300">
    <property type="entry name" value="P-loop containing nucleotide triphosphate hydrolases"/>
    <property type="match status" value="2"/>
</dbReference>
<dbReference type="Gene3D" id="1.10.533.10">
    <property type="entry name" value="Death Domain, Fas"/>
    <property type="match status" value="1"/>
</dbReference>
<evidence type="ECO:0008006" key="13">
    <source>
        <dbReference type="Google" id="ProtNLM"/>
    </source>
</evidence>
<evidence type="ECO:0000313" key="11">
    <source>
        <dbReference type="EnsemblMetazoa" id="XP_003383379.1"/>
    </source>
</evidence>
<dbReference type="InterPro" id="IPR011029">
    <property type="entry name" value="DEATH-like_dom_sf"/>
</dbReference>
<dbReference type="InterPro" id="IPR000488">
    <property type="entry name" value="Death_dom"/>
</dbReference>
<name>A0AAN0IA55_AMPQE</name>
<dbReference type="PROSITE" id="PS51194">
    <property type="entry name" value="HELICASE_CTER"/>
    <property type="match status" value="1"/>
</dbReference>
<dbReference type="Proteomes" id="UP000007879">
    <property type="component" value="Unassembled WGS sequence"/>
</dbReference>
<dbReference type="InterPro" id="IPR011545">
    <property type="entry name" value="DEAD/DEAH_box_helicase_dom"/>
</dbReference>
<dbReference type="GO" id="GO:0007165">
    <property type="term" value="P:signal transduction"/>
    <property type="evidence" value="ECO:0007669"/>
    <property type="project" value="InterPro"/>
</dbReference>
<feature type="domain" description="Death" evidence="7">
    <location>
        <begin position="29"/>
        <end position="100"/>
    </location>
</feature>
<reference evidence="11" key="2">
    <citation type="submission" date="2024-06" db="UniProtKB">
        <authorList>
            <consortium name="EnsemblMetazoa"/>
        </authorList>
    </citation>
    <scope>IDENTIFICATION</scope>
</reference>
<protein>
    <recommendedName>
        <fullName evidence="13">RNA helicase</fullName>
    </recommendedName>
</protein>
<dbReference type="Gene3D" id="1.20.1320.30">
    <property type="match status" value="1"/>
</dbReference>
<dbReference type="InterPro" id="IPR038557">
    <property type="entry name" value="RLR_C_sf"/>
</dbReference>
<dbReference type="GO" id="GO:0005524">
    <property type="term" value="F:ATP binding"/>
    <property type="evidence" value="ECO:0007669"/>
    <property type="project" value="UniProtKB-KW"/>
</dbReference>
<dbReference type="GO" id="GO:0003724">
    <property type="term" value="F:RNA helicase activity"/>
    <property type="evidence" value="ECO:0007669"/>
    <property type="project" value="UniProtKB-EC"/>
</dbReference>
<evidence type="ECO:0000256" key="6">
    <source>
        <dbReference type="ARBA" id="ARBA00049390"/>
    </source>
</evidence>
<dbReference type="SUPFAM" id="SSF47986">
    <property type="entry name" value="DEATH domain"/>
    <property type="match status" value="1"/>
</dbReference>
<dbReference type="Gene3D" id="2.170.150.30">
    <property type="entry name" value="RIG-I-like receptor, C-terminal regulatory domain"/>
    <property type="match status" value="1"/>
</dbReference>
<dbReference type="InterPro" id="IPR014001">
    <property type="entry name" value="Helicase_ATP-bd"/>
</dbReference>
<dbReference type="PROSITE" id="PS51192">
    <property type="entry name" value="HELICASE_ATP_BIND_1"/>
    <property type="match status" value="1"/>
</dbReference>
<evidence type="ECO:0000256" key="4">
    <source>
        <dbReference type="ARBA" id="ARBA00022840"/>
    </source>
</evidence>
<sequence>MDKPRDKLDIRSLQTIRSVLSDYHFDDTKWFDLGLELKLPSNELKVIRTSSSVYNDSDKLRECLSKWLESSSGPVNPRKLVNALRNMKQTYVAEGVCKILVDPASQLLLSFSDELSDLELTDELLTLLYTEELITRKTRDKIKESGYLLVDESLRAVCATVAKDHNKLKVLADILSQCEQTTSLAHNLMSDYDKLKRKYSSQYSSSIEEEKLTQKMDVFGEQDLSQQATAAVMKFDDEVHSGIIETTKDLPSVSSAVKESKVEKMALTQDIKFLGDKIRSYQDELAQPGLQGKNYIICAPTGSGKTFIAALIIYHHLHKKRQEKMKGKVLFIVSTQQLAHQQNMRLREYISGIDVIDITGDSYCQIHLTLSQVDIIVCTAGKLLGELNDNLIHISDITLLVLDECHHTSGRSPYADVMEHYLLEKRDGHRTPHVIGMTASPGAGRGRFPGLEKAIDHQLRLCARVDATSGMKAVQENIAELRSFVPSPSYNRHALPRRNSKDSFVTVLSKEMKNLKELLPVQPRVVPDPCSLAYQQWVKNEIEAAQLSGMSEQRDQITILELLEIYHLALITYEDFEIENAKEILDKVKSFDDSNDTERQLQQNHKLVKGIVNGIPGSKNPLLLQAKELLLSHFTAKPESKALFFVRAMDHTQYVSEWIMKNPGLSRLIRPCSITGHSRKGSMSKADQIKIIESFRSGEYNLLVTTSVLEEGLDVPQCNMVIRFQIMSNEVSDVQAQGRARADDSTLHTIVTSDSPVHHRLLINNDKKEQANQAVQIISQNGVDIDLITKLQEEILDLREQRIKEEKERGQTWKAKNVDLHCYKCDVFACNASELCKFGKNGATIVPSQSFIVNKMKKISRKGPEPPKLGGDYSRPLKIACVKCNEEWGVWGNWEKSCVQYPVLQCKKFTFCNNKTGDRRRSKQWKYVPFEVVFYSEFEEKDID</sequence>
<dbReference type="GO" id="GO:0045087">
    <property type="term" value="P:innate immune response"/>
    <property type="evidence" value="ECO:0007669"/>
    <property type="project" value="UniProtKB-KW"/>
</dbReference>
<evidence type="ECO:0000259" key="10">
    <source>
        <dbReference type="PROSITE" id="PS51789"/>
    </source>
</evidence>
<dbReference type="RefSeq" id="XP_003383379.1">
    <property type="nucleotide sequence ID" value="XM_003383331.2"/>
</dbReference>
<comment type="catalytic activity">
    <reaction evidence="6">
        <text>ATP + H2O = ADP + phosphate + H(+)</text>
        <dbReference type="Rhea" id="RHEA:13065"/>
        <dbReference type="ChEBI" id="CHEBI:15377"/>
        <dbReference type="ChEBI" id="CHEBI:15378"/>
        <dbReference type="ChEBI" id="CHEBI:30616"/>
        <dbReference type="ChEBI" id="CHEBI:43474"/>
        <dbReference type="ChEBI" id="CHEBI:456216"/>
        <dbReference type="EC" id="3.6.4.13"/>
    </reaction>
    <physiologicalReaction direction="left-to-right" evidence="6">
        <dbReference type="Rhea" id="RHEA:13066"/>
    </physiologicalReaction>
</comment>
<evidence type="ECO:0000259" key="9">
    <source>
        <dbReference type="PROSITE" id="PS51194"/>
    </source>
</evidence>
<dbReference type="KEGG" id="aqu:100641581"/>
<evidence type="ECO:0000256" key="1">
    <source>
        <dbReference type="ARBA" id="ARBA00006866"/>
    </source>
</evidence>
<dbReference type="Pfam" id="PF00270">
    <property type="entry name" value="DEAD"/>
    <property type="match status" value="1"/>
</dbReference>
<dbReference type="AlphaFoldDB" id="A0AAN0IA55"/>
<dbReference type="SUPFAM" id="SSF52540">
    <property type="entry name" value="P-loop containing nucleoside triphosphate hydrolases"/>
    <property type="match status" value="1"/>
</dbReference>
<keyword evidence="3" id="KW-0547">Nucleotide-binding</keyword>
<dbReference type="SMART" id="SM00487">
    <property type="entry name" value="DEXDc"/>
    <property type="match status" value="1"/>
</dbReference>
<evidence type="ECO:0000259" key="7">
    <source>
        <dbReference type="PROSITE" id="PS50017"/>
    </source>
</evidence>
<comment type="similarity">
    <text evidence="1">Belongs to the helicase family. RLR subfamily.</text>
</comment>
<feature type="domain" description="Helicase C-terminal" evidence="9">
    <location>
        <begin position="625"/>
        <end position="795"/>
    </location>
</feature>
<dbReference type="SMART" id="SM00490">
    <property type="entry name" value="HELICc"/>
    <property type="match status" value="1"/>
</dbReference>
<organism evidence="11 12">
    <name type="scientific">Amphimedon queenslandica</name>
    <name type="common">Sponge</name>
    <dbReference type="NCBI Taxonomy" id="400682"/>
    <lineage>
        <taxon>Eukaryota</taxon>
        <taxon>Metazoa</taxon>
        <taxon>Porifera</taxon>
        <taxon>Demospongiae</taxon>
        <taxon>Heteroscleromorpha</taxon>
        <taxon>Haplosclerida</taxon>
        <taxon>Niphatidae</taxon>
        <taxon>Amphimedon</taxon>
    </lineage>
</organism>
<dbReference type="PROSITE" id="PS51789">
    <property type="entry name" value="RLR_CTR"/>
    <property type="match status" value="1"/>
</dbReference>
<dbReference type="Pfam" id="PF11648">
    <property type="entry name" value="RIG-I_C-RD"/>
    <property type="match status" value="1"/>
</dbReference>
<keyword evidence="5" id="KW-0391">Immunity</keyword>
<keyword evidence="2" id="KW-0399">Innate immunity</keyword>
<dbReference type="GO" id="GO:0005737">
    <property type="term" value="C:cytoplasm"/>
    <property type="evidence" value="ECO:0007669"/>
    <property type="project" value="TreeGrafter"/>
</dbReference>
<dbReference type="GeneID" id="100641581"/>
<reference evidence="12" key="1">
    <citation type="journal article" date="2010" name="Nature">
        <title>The Amphimedon queenslandica genome and the evolution of animal complexity.</title>
        <authorList>
            <person name="Srivastava M."/>
            <person name="Simakov O."/>
            <person name="Chapman J."/>
            <person name="Fahey B."/>
            <person name="Gauthier M.E."/>
            <person name="Mitros T."/>
            <person name="Richards G.S."/>
            <person name="Conaco C."/>
            <person name="Dacre M."/>
            <person name="Hellsten U."/>
            <person name="Larroux C."/>
            <person name="Putnam N.H."/>
            <person name="Stanke M."/>
            <person name="Adamska M."/>
            <person name="Darling A."/>
            <person name="Degnan S.M."/>
            <person name="Oakley T.H."/>
            <person name="Plachetzki D.C."/>
            <person name="Zhai Y."/>
            <person name="Adamski M."/>
            <person name="Calcino A."/>
            <person name="Cummins S.F."/>
            <person name="Goodstein D.M."/>
            <person name="Harris C."/>
            <person name="Jackson D.J."/>
            <person name="Leys S.P."/>
            <person name="Shu S."/>
            <person name="Woodcroft B.J."/>
            <person name="Vervoort M."/>
            <person name="Kosik K.S."/>
            <person name="Manning G."/>
            <person name="Degnan B.M."/>
            <person name="Rokhsar D.S."/>
        </authorList>
    </citation>
    <scope>NUCLEOTIDE SEQUENCE [LARGE SCALE GENOMIC DNA]</scope>
</reference>
<feature type="domain" description="Helicase ATP-binding" evidence="8">
    <location>
        <begin position="286"/>
        <end position="441"/>
    </location>
</feature>
<dbReference type="InterPro" id="IPR001650">
    <property type="entry name" value="Helicase_C-like"/>
</dbReference>
<dbReference type="InterPro" id="IPR021673">
    <property type="entry name" value="RLR_CTR"/>
</dbReference>
<feature type="domain" description="RLR CTR" evidence="10">
    <location>
        <begin position="808"/>
        <end position="942"/>
    </location>
</feature>
<evidence type="ECO:0000256" key="3">
    <source>
        <dbReference type="ARBA" id="ARBA00022741"/>
    </source>
</evidence>
<dbReference type="EnsemblMetazoa" id="XM_003383331.2">
    <property type="protein sequence ID" value="XP_003383379.1"/>
    <property type="gene ID" value="LOC100641581"/>
</dbReference>
<evidence type="ECO:0000256" key="5">
    <source>
        <dbReference type="ARBA" id="ARBA00022859"/>
    </source>
</evidence>
<evidence type="ECO:0000256" key="2">
    <source>
        <dbReference type="ARBA" id="ARBA00022588"/>
    </source>
</evidence>
<dbReference type="PANTHER" id="PTHR14074:SF16">
    <property type="entry name" value="ANTIVIRAL INNATE IMMUNE RESPONSE RECEPTOR RIG-I"/>
    <property type="match status" value="1"/>
</dbReference>
<proteinExistence type="inferred from homology"/>
<evidence type="ECO:0000313" key="12">
    <source>
        <dbReference type="Proteomes" id="UP000007879"/>
    </source>
</evidence>
<dbReference type="InterPro" id="IPR051363">
    <property type="entry name" value="RLR_Helicase"/>
</dbReference>
<dbReference type="InterPro" id="IPR027417">
    <property type="entry name" value="P-loop_NTPase"/>
</dbReference>
<dbReference type="PROSITE" id="PS50017">
    <property type="entry name" value="DEATH_DOMAIN"/>
    <property type="match status" value="1"/>
</dbReference>